<dbReference type="SUPFAM" id="SSF103473">
    <property type="entry name" value="MFS general substrate transporter"/>
    <property type="match status" value="1"/>
</dbReference>
<evidence type="ECO:0000256" key="5">
    <source>
        <dbReference type="ARBA" id="ARBA00023136"/>
    </source>
</evidence>
<sequence length="401" mass="41097">MTVTGRRALPSAWRFVTAFGVVSLLADVVYEGARAVTGPFLASLGAGATAVGVITGLGEACAFAGRLGSGPLADRTRAYWPLTLVGYGLTVLAVPLLGFASALWAAAALVLAERAGKAVRSPAKDVLLSHAAGAVGRGRGFAVHEALDQIGAIAGPLAVAAILAASPDDYRLSFWALAVPGAVTMVLLVRLRVRVPDPSGYEPDREDRRASRPRGGGRLPKAFWGYLAFTVLTTLGYATFGILSFHLVARHLVPVAVVPMLYAGAMGVDAVAAVATGWLYDRVGRRSLVVVPLLSAAVAPLALHSSPTPAICGVLLWGAVLGIQESTMRAAVADLVPTARRGSAYGLFAAGFGGATLAGSALLGALYDHSTSSAIAVAIGIQVAALVLFPVVGLHRRPTAR</sequence>
<feature type="transmembrane region" description="Helical" evidence="6">
    <location>
        <begin position="42"/>
        <end position="65"/>
    </location>
</feature>
<feature type="transmembrane region" description="Helical" evidence="6">
    <location>
        <begin position="172"/>
        <end position="191"/>
    </location>
</feature>
<feature type="transmembrane region" description="Helical" evidence="6">
    <location>
        <begin position="344"/>
        <end position="367"/>
    </location>
</feature>
<feature type="transmembrane region" description="Helical" evidence="6">
    <location>
        <begin position="146"/>
        <end position="166"/>
    </location>
</feature>
<evidence type="ECO:0000259" key="7">
    <source>
        <dbReference type="PROSITE" id="PS50850"/>
    </source>
</evidence>
<keyword evidence="9" id="KW-1185">Reference proteome</keyword>
<feature type="domain" description="Major facilitator superfamily (MFS) profile" evidence="7">
    <location>
        <begin position="13"/>
        <end position="396"/>
    </location>
</feature>
<dbReference type="PROSITE" id="PS50850">
    <property type="entry name" value="MFS"/>
    <property type="match status" value="1"/>
</dbReference>
<dbReference type="PANTHER" id="PTHR42688">
    <property type="entry name" value="CONSERVED PROTEIN"/>
    <property type="match status" value="1"/>
</dbReference>
<evidence type="ECO:0000256" key="1">
    <source>
        <dbReference type="ARBA" id="ARBA00004651"/>
    </source>
</evidence>
<comment type="caution">
    <text evidence="8">The sequence shown here is derived from an EMBL/GenBank/DDBJ whole genome shotgun (WGS) entry which is preliminary data.</text>
</comment>
<feature type="transmembrane region" description="Helical" evidence="6">
    <location>
        <begin position="85"/>
        <end position="112"/>
    </location>
</feature>
<dbReference type="CDD" id="cd17370">
    <property type="entry name" value="MFS_MJ1317_like"/>
    <property type="match status" value="1"/>
</dbReference>
<feature type="transmembrane region" description="Helical" evidence="6">
    <location>
        <begin position="223"/>
        <end position="248"/>
    </location>
</feature>
<evidence type="ECO:0000256" key="4">
    <source>
        <dbReference type="ARBA" id="ARBA00022989"/>
    </source>
</evidence>
<keyword evidence="2" id="KW-1003">Cell membrane</keyword>
<dbReference type="PANTHER" id="PTHR42688:SF1">
    <property type="entry name" value="BLR5212 PROTEIN"/>
    <property type="match status" value="1"/>
</dbReference>
<feature type="transmembrane region" description="Helical" evidence="6">
    <location>
        <begin position="260"/>
        <end position="280"/>
    </location>
</feature>
<comment type="subcellular location">
    <subcellularLocation>
        <location evidence="1">Cell membrane</location>
        <topology evidence="1">Multi-pass membrane protein</topology>
    </subcellularLocation>
</comment>
<gene>
    <name evidence="8" type="ORF">ACFQ16_19080</name>
</gene>
<protein>
    <submittedName>
        <fullName evidence="8">MFS transporter</fullName>
    </submittedName>
</protein>
<keyword evidence="3 6" id="KW-0812">Transmembrane</keyword>
<feature type="transmembrane region" description="Helical" evidence="6">
    <location>
        <begin position="12"/>
        <end position="30"/>
    </location>
</feature>
<keyword evidence="5 6" id="KW-0472">Membrane</keyword>
<proteinExistence type="predicted"/>
<dbReference type="InterPro" id="IPR020846">
    <property type="entry name" value="MFS_dom"/>
</dbReference>
<evidence type="ECO:0000256" key="2">
    <source>
        <dbReference type="ARBA" id="ARBA00022475"/>
    </source>
</evidence>
<evidence type="ECO:0000256" key="6">
    <source>
        <dbReference type="SAM" id="Phobius"/>
    </source>
</evidence>
<keyword evidence="4 6" id="KW-1133">Transmembrane helix</keyword>
<dbReference type="EMBL" id="JBHTIW010000016">
    <property type="protein sequence ID" value="MFD0921851.1"/>
    <property type="molecule type" value="Genomic_DNA"/>
</dbReference>
<evidence type="ECO:0000256" key="3">
    <source>
        <dbReference type="ARBA" id="ARBA00022692"/>
    </source>
</evidence>
<name>A0ABW3FZ33_9PSEU</name>
<evidence type="ECO:0000313" key="8">
    <source>
        <dbReference type="EMBL" id="MFD0921851.1"/>
    </source>
</evidence>
<dbReference type="Pfam" id="PF07690">
    <property type="entry name" value="MFS_1"/>
    <property type="match status" value="1"/>
</dbReference>
<organism evidence="8 9">
    <name type="scientific">Saccharopolyspora rosea</name>
    <dbReference type="NCBI Taxonomy" id="524884"/>
    <lineage>
        <taxon>Bacteria</taxon>
        <taxon>Bacillati</taxon>
        <taxon>Actinomycetota</taxon>
        <taxon>Actinomycetes</taxon>
        <taxon>Pseudonocardiales</taxon>
        <taxon>Pseudonocardiaceae</taxon>
        <taxon>Saccharopolyspora</taxon>
    </lineage>
</organism>
<dbReference type="InterPro" id="IPR011701">
    <property type="entry name" value="MFS"/>
</dbReference>
<accession>A0ABW3FZ33</accession>
<reference evidence="9" key="1">
    <citation type="journal article" date="2019" name="Int. J. Syst. Evol. Microbiol.">
        <title>The Global Catalogue of Microorganisms (GCM) 10K type strain sequencing project: providing services to taxonomists for standard genome sequencing and annotation.</title>
        <authorList>
            <consortium name="The Broad Institute Genomics Platform"/>
            <consortium name="The Broad Institute Genome Sequencing Center for Infectious Disease"/>
            <person name="Wu L."/>
            <person name="Ma J."/>
        </authorList>
    </citation>
    <scope>NUCLEOTIDE SEQUENCE [LARGE SCALE GENOMIC DNA]</scope>
    <source>
        <strain evidence="9">CCUG 56401</strain>
    </source>
</reference>
<dbReference type="Proteomes" id="UP001597018">
    <property type="component" value="Unassembled WGS sequence"/>
</dbReference>
<dbReference type="Gene3D" id="1.20.1250.20">
    <property type="entry name" value="MFS general substrate transporter like domains"/>
    <property type="match status" value="2"/>
</dbReference>
<dbReference type="RefSeq" id="WP_263253220.1">
    <property type="nucleotide sequence ID" value="NZ_BAABLT010000051.1"/>
</dbReference>
<evidence type="ECO:0000313" key="9">
    <source>
        <dbReference type="Proteomes" id="UP001597018"/>
    </source>
</evidence>
<dbReference type="InterPro" id="IPR052425">
    <property type="entry name" value="Uncharacterized_MFS-type"/>
</dbReference>
<dbReference type="InterPro" id="IPR036259">
    <property type="entry name" value="MFS_trans_sf"/>
</dbReference>
<feature type="transmembrane region" description="Helical" evidence="6">
    <location>
        <begin position="310"/>
        <end position="332"/>
    </location>
</feature>
<feature type="transmembrane region" description="Helical" evidence="6">
    <location>
        <begin position="373"/>
        <end position="394"/>
    </location>
</feature>